<accession>A0A419DAE9</accession>
<dbReference type="Proteomes" id="UP000285655">
    <property type="component" value="Unassembled WGS sequence"/>
</dbReference>
<protein>
    <recommendedName>
        <fullName evidence="3">YokE-like PH domain-containing protein</fullName>
    </recommendedName>
</protein>
<organism evidence="1 2">
    <name type="scientific">candidate division WS5 bacterium</name>
    <dbReference type="NCBI Taxonomy" id="2093353"/>
    <lineage>
        <taxon>Bacteria</taxon>
        <taxon>candidate division WS5</taxon>
    </lineage>
</organism>
<evidence type="ECO:0008006" key="3">
    <source>
        <dbReference type="Google" id="ProtNLM"/>
    </source>
</evidence>
<evidence type="ECO:0000313" key="1">
    <source>
        <dbReference type="EMBL" id="RJO60096.1"/>
    </source>
</evidence>
<reference evidence="1 2" key="1">
    <citation type="journal article" date="2017" name="ISME J.">
        <title>Energy and carbon metabolisms in a deep terrestrial subsurface fluid microbial community.</title>
        <authorList>
            <person name="Momper L."/>
            <person name="Jungbluth S.P."/>
            <person name="Lee M.D."/>
            <person name="Amend J.P."/>
        </authorList>
    </citation>
    <scope>NUCLEOTIDE SEQUENCE [LARGE SCALE GENOMIC DNA]</scope>
    <source>
        <strain evidence="1">SURF_29</strain>
    </source>
</reference>
<comment type="caution">
    <text evidence="1">The sequence shown here is derived from an EMBL/GenBank/DDBJ whole genome shotgun (WGS) entry which is preliminary data.</text>
</comment>
<gene>
    <name evidence="1" type="ORF">C4544_07070</name>
</gene>
<name>A0A419DAE9_9BACT</name>
<sequence>MKVKRAKIPKGVQKHLDEIMDQGEVVISSLKEPWSFAKWYRWSILTDRRIFLIIRWPFGISYDVWPLYLRALSVDMNEGIVFDTIYLDYFGQKFQLKIFVKNRKKTLGFFREVNRLIMEFNPTADKDRSRGLINEIENLSKIFYHKQITQEEYERRKREILEKH</sequence>
<dbReference type="AlphaFoldDB" id="A0A419DAE9"/>
<dbReference type="EMBL" id="QZJW01000055">
    <property type="protein sequence ID" value="RJO60096.1"/>
    <property type="molecule type" value="Genomic_DNA"/>
</dbReference>
<evidence type="ECO:0000313" key="2">
    <source>
        <dbReference type="Proteomes" id="UP000285655"/>
    </source>
</evidence>
<proteinExistence type="predicted"/>